<feature type="domain" description="Aldehyde dehydrogenase" evidence="5">
    <location>
        <begin position="442"/>
        <end position="742"/>
    </location>
</feature>
<evidence type="ECO:0000256" key="2">
    <source>
        <dbReference type="ARBA" id="ARBA00023002"/>
    </source>
</evidence>
<proteinExistence type="inferred from homology"/>
<dbReference type="InterPro" id="IPR016163">
    <property type="entry name" value="Ald_DH_C"/>
</dbReference>
<dbReference type="GeneID" id="34582163"/>
<feature type="region of interest" description="Disordered" evidence="4">
    <location>
        <begin position="128"/>
        <end position="149"/>
    </location>
</feature>
<dbReference type="GO" id="GO:0003700">
    <property type="term" value="F:DNA-binding transcription factor activity"/>
    <property type="evidence" value="ECO:0007669"/>
    <property type="project" value="InterPro"/>
</dbReference>
<dbReference type="AlphaFoldDB" id="A0A1F5L2W1"/>
<dbReference type="CDD" id="cd14688">
    <property type="entry name" value="bZIP_YAP"/>
    <property type="match status" value="1"/>
</dbReference>
<dbReference type="Gene3D" id="3.40.605.10">
    <property type="entry name" value="Aldehyde Dehydrogenase, Chain A, domain 1"/>
    <property type="match status" value="1"/>
</dbReference>
<dbReference type="EMBL" id="LXJU01000052">
    <property type="protein sequence ID" value="OGE47261.1"/>
    <property type="molecule type" value="Genomic_DNA"/>
</dbReference>
<dbReference type="SUPFAM" id="SSF53720">
    <property type="entry name" value="ALDH-like"/>
    <property type="match status" value="1"/>
</dbReference>
<dbReference type="InterPro" id="IPR016161">
    <property type="entry name" value="Ald_DH/histidinol_DH"/>
</dbReference>
<gene>
    <name evidence="6" type="ORF">PENARI_c052G11570</name>
</gene>
<feature type="region of interest" description="Disordered" evidence="4">
    <location>
        <begin position="1"/>
        <end position="28"/>
    </location>
</feature>
<dbReference type="Gene3D" id="3.40.309.10">
    <property type="entry name" value="Aldehyde Dehydrogenase, Chain A, domain 2"/>
    <property type="match status" value="1"/>
</dbReference>
<sequence length="820" mass="89734">MQRSRRSIMSSASVSSTERTPKRTTKVPVSEHRRLQLRLAQRAYRYRKDTITLSLQHRLEYLQTQIQNLHRTFQAYNCQIERSGVLSLEPALEGTLQQLRTQILAISAAENSSNEGSSTIQMNEIASTMTQARQQQTHSQESEDDFGSTISRPVNGAFHLASPISSSNSADHQENNPRGKTSAHSYSSFPTSSLPIVNRPELVPCAIDDGAFLKILHRSHLLSSSTASFRETSFERRLHRACLKNGYNLLADPTSDPDIVNRVFRLTLTLSTRDSIVQKMKGILESGLDEAPEIWDMPFYLLGGAGTHYPRRDRTGKPILPPNALPTSQLVSAFVHQRTEPQSFQSDHDLLADFGLNGEWLDSHDVEGYLEEKGIFLSADTAFCRVPARAFSMDPRHSNVTGANAQHVMGMDESAHGYMHPYNADLMEIQAGGWVSDTQLTLGPAIGAIAAGNTVVIKPSENAPHSAVIIQKICDASLDPLCYSIVQGGVPETQALLSERWDKIFFTGGANVGRIIAKAAAPHLTPVVLELGGINPAIVSKTANPRLVARRMLWGKTVNAGQLCTSQNYLLVDQSIVPQVVEEFKKAYKIFHPNGAKQSPDYSRIINKGHFQRLKSMLDNSKGEILHGGTLDEEDLFIEPTVVQVNSIEDSLCTEESFGPFIPILPVQNLDEAISLADKVQSTPLGLYPFGSKTDAAKIISSTRSGSVSCNDAALHIPTLAFGGVGESGHGAYRGRASFDIWVHRRPITSSPSWLESMLAVRYPPYVGKLSKVKAANNLVPDFDRQGQKLTPGWLRYILTLGGGSGKAGAGRALIIAASE</sequence>
<dbReference type="SUPFAM" id="SSF57959">
    <property type="entry name" value="Leucine zipper domain"/>
    <property type="match status" value="1"/>
</dbReference>
<dbReference type="InterPro" id="IPR046347">
    <property type="entry name" value="bZIP_sf"/>
</dbReference>
<dbReference type="OrthoDB" id="545169at2759"/>
<dbReference type="Proteomes" id="UP000177622">
    <property type="component" value="Unassembled WGS sequence"/>
</dbReference>
<dbReference type="InterPro" id="IPR016162">
    <property type="entry name" value="Ald_DH_N"/>
</dbReference>
<keyword evidence="3" id="KW-0520">NAD</keyword>
<evidence type="ECO:0000313" key="6">
    <source>
        <dbReference type="EMBL" id="OGE47261.1"/>
    </source>
</evidence>
<feature type="region of interest" description="Disordered" evidence="4">
    <location>
        <begin position="161"/>
        <end position="190"/>
    </location>
</feature>
<dbReference type="InterPro" id="IPR012394">
    <property type="entry name" value="Aldehyde_DH_NAD(P)"/>
</dbReference>
<feature type="compositionally biased region" description="Polar residues" evidence="4">
    <location>
        <begin position="128"/>
        <end position="139"/>
    </location>
</feature>
<evidence type="ECO:0000256" key="4">
    <source>
        <dbReference type="SAM" id="MobiDB-lite"/>
    </source>
</evidence>
<organism evidence="6 7">
    <name type="scientific">Penicillium arizonense</name>
    <dbReference type="NCBI Taxonomy" id="1835702"/>
    <lineage>
        <taxon>Eukaryota</taxon>
        <taxon>Fungi</taxon>
        <taxon>Dikarya</taxon>
        <taxon>Ascomycota</taxon>
        <taxon>Pezizomycotina</taxon>
        <taxon>Eurotiomycetes</taxon>
        <taxon>Eurotiomycetidae</taxon>
        <taxon>Eurotiales</taxon>
        <taxon>Aspergillaceae</taxon>
        <taxon>Penicillium</taxon>
    </lineage>
</organism>
<feature type="compositionally biased region" description="Polar residues" evidence="4">
    <location>
        <begin position="178"/>
        <end position="190"/>
    </location>
</feature>
<dbReference type="GO" id="GO:0006081">
    <property type="term" value="P:aldehyde metabolic process"/>
    <property type="evidence" value="ECO:0007669"/>
    <property type="project" value="InterPro"/>
</dbReference>
<dbReference type="Pfam" id="PF00171">
    <property type="entry name" value="Aldedh"/>
    <property type="match status" value="1"/>
</dbReference>
<reference evidence="6 7" key="1">
    <citation type="journal article" date="2016" name="Sci. Rep.">
        <title>Penicillium arizonense, a new, genome sequenced fungal species, reveals a high chemical diversity in secreted metabolites.</title>
        <authorList>
            <person name="Grijseels S."/>
            <person name="Nielsen J.C."/>
            <person name="Randelovic M."/>
            <person name="Nielsen J."/>
            <person name="Nielsen K.F."/>
            <person name="Workman M."/>
            <person name="Frisvad J.C."/>
        </authorList>
    </citation>
    <scope>NUCLEOTIDE SEQUENCE [LARGE SCALE GENOMIC DNA]</scope>
    <source>
        <strain evidence="6 7">CBS 141311</strain>
    </source>
</reference>
<dbReference type="PANTHER" id="PTHR43570">
    <property type="entry name" value="ALDEHYDE DEHYDROGENASE"/>
    <property type="match status" value="1"/>
</dbReference>
<accession>A0A1F5L2W1</accession>
<keyword evidence="2" id="KW-0560">Oxidoreductase</keyword>
<protein>
    <recommendedName>
        <fullName evidence="5">Aldehyde dehydrogenase domain-containing protein</fullName>
    </recommendedName>
</protein>
<dbReference type="InterPro" id="IPR015590">
    <property type="entry name" value="Aldehyde_DH_dom"/>
</dbReference>
<keyword evidence="7" id="KW-1185">Reference proteome</keyword>
<dbReference type="GO" id="GO:0005737">
    <property type="term" value="C:cytoplasm"/>
    <property type="evidence" value="ECO:0007669"/>
    <property type="project" value="TreeGrafter"/>
</dbReference>
<evidence type="ECO:0000256" key="1">
    <source>
        <dbReference type="ARBA" id="ARBA00009986"/>
    </source>
</evidence>
<dbReference type="FunFam" id="3.40.309.10:FF:000025">
    <property type="entry name" value="Aldehyde dehydrogenase"/>
    <property type="match status" value="1"/>
</dbReference>
<comment type="caution">
    <text evidence="6">The sequence shown here is derived from an EMBL/GenBank/DDBJ whole genome shotgun (WGS) entry which is preliminary data.</text>
</comment>
<name>A0A1F5L2W1_PENAI</name>
<evidence type="ECO:0000313" key="7">
    <source>
        <dbReference type="Proteomes" id="UP000177622"/>
    </source>
</evidence>
<dbReference type="RefSeq" id="XP_022482722.1">
    <property type="nucleotide sequence ID" value="XM_022637429.1"/>
</dbReference>
<evidence type="ECO:0000259" key="5">
    <source>
        <dbReference type="Pfam" id="PF00171"/>
    </source>
</evidence>
<comment type="similarity">
    <text evidence="1">Belongs to the aldehyde dehydrogenase family.</text>
</comment>
<dbReference type="STRING" id="1835702.A0A1F5L2W1"/>
<feature type="compositionally biased region" description="Low complexity" evidence="4">
    <location>
        <begin position="7"/>
        <end position="16"/>
    </location>
</feature>
<dbReference type="GO" id="GO:0004029">
    <property type="term" value="F:aldehyde dehydrogenase (NAD+) activity"/>
    <property type="evidence" value="ECO:0007669"/>
    <property type="project" value="TreeGrafter"/>
</dbReference>
<evidence type="ECO:0000256" key="3">
    <source>
        <dbReference type="ARBA" id="ARBA00023027"/>
    </source>
</evidence>
<dbReference type="Gene3D" id="1.20.5.170">
    <property type="match status" value="1"/>
</dbReference>
<dbReference type="PANTHER" id="PTHR43570:SF11">
    <property type="entry name" value="ALDEHYDE DEHYDROGENASE"/>
    <property type="match status" value="1"/>
</dbReference>